<evidence type="ECO:0000313" key="4">
    <source>
        <dbReference type="EMBL" id="MBO1264900.1"/>
    </source>
</evidence>
<dbReference type="PANTHER" id="PTHR38015">
    <property type="entry name" value="BLR6086 PROTEIN"/>
    <property type="match status" value="1"/>
</dbReference>
<dbReference type="PANTHER" id="PTHR38015:SF1">
    <property type="entry name" value="OPINE DEHYDROGENASE DOMAIN-CONTAINING PROTEIN"/>
    <property type="match status" value="1"/>
</dbReference>
<name>A0A939KKQ5_9CLOT</name>
<dbReference type="Gene3D" id="3.40.50.720">
    <property type="entry name" value="NAD(P)-binding Rossmann-like Domain"/>
    <property type="match status" value="1"/>
</dbReference>
<dbReference type="GO" id="GO:0046168">
    <property type="term" value="P:glycerol-3-phosphate catabolic process"/>
    <property type="evidence" value="ECO:0007669"/>
    <property type="project" value="InterPro"/>
</dbReference>
<dbReference type="RefSeq" id="WP_207599425.1">
    <property type="nucleotide sequence ID" value="NZ_JAFNJU010000005.1"/>
</dbReference>
<dbReference type="SUPFAM" id="SSF51735">
    <property type="entry name" value="NAD(P)-binding Rossmann-fold domains"/>
    <property type="match status" value="1"/>
</dbReference>
<dbReference type="EMBL" id="JAFNJU010000005">
    <property type="protein sequence ID" value="MBO1264900.1"/>
    <property type="molecule type" value="Genomic_DNA"/>
</dbReference>
<organism evidence="4 5">
    <name type="scientific">Proteiniclasticum aestuarii</name>
    <dbReference type="NCBI Taxonomy" id="2817862"/>
    <lineage>
        <taxon>Bacteria</taxon>
        <taxon>Bacillati</taxon>
        <taxon>Bacillota</taxon>
        <taxon>Clostridia</taxon>
        <taxon>Eubacteriales</taxon>
        <taxon>Clostridiaceae</taxon>
        <taxon>Proteiniclasticum</taxon>
    </lineage>
</organism>
<gene>
    <name evidence="4" type="ORF">J3A84_07655</name>
</gene>
<keyword evidence="1" id="KW-0560">Oxidoreductase</keyword>
<evidence type="ECO:0000256" key="1">
    <source>
        <dbReference type="ARBA" id="ARBA00023002"/>
    </source>
</evidence>
<proteinExistence type="predicted"/>
<keyword evidence="5" id="KW-1185">Reference proteome</keyword>
<feature type="domain" description="Opine dehydrogenase" evidence="3">
    <location>
        <begin position="183"/>
        <end position="326"/>
    </location>
</feature>
<comment type="caution">
    <text evidence="4">The sequence shown here is derived from an EMBL/GenBank/DDBJ whole genome shotgun (WGS) entry which is preliminary data.</text>
</comment>
<feature type="domain" description="Glycerol-3-phosphate dehydrogenase NAD-dependent N-terminal" evidence="2">
    <location>
        <begin position="3"/>
        <end position="101"/>
    </location>
</feature>
<accession>A0A939KKQ5</accession>
<dbReference type="Proteomes" id="UP000664218">
    <property type="component" value="Unassembled WGS sequence"/>
</dbReference>
<dbReference type="GO" id="GO:0016616">
    <property type="term" value="F:oxidoreductase activity, acting on the CH-OH group of donors, NAD or NADP as acceptor"/>
    <property type="evidence" value="ECO:0007669"/>
    <property type="project" value="InterPro"/>
</dbReference>
<evidence type="ECO:0000313" key="5">
    <source>
        <dbReference type="Proteomes" id="UP000664218"/>
    </source>
</evidence>
<dbReference type="AlphaFoldDB" id="A0A939KKQ5"/>
<dbReference type="InterPro" id="IPR003421">
    <property type="entry name" value="Opine_DH"/>
</dbReference>
<dbReference type="SUPFAM" id="SSF48179">
    <property type="entry name" value="6-phosphogluconate dehydrogenase C-terminal domain-like"/>
    <property type="match status" value="1"/>
</dbReference>
<dbReference type="Pfam" id="PF02317">
    <property type="entry name" value="Octopine_DH"/>
    <property type="match status" value="1"/>
</dbReference>
<evidence type="ECO:0000259" key="3">
    <source>
        <dbReference type="Pfam" id="PF02317"/>
    </source>
</evidence>
<dbReference type="InterPro" id="IPR051729">
    <property type="entry name" value="Opine/Lysopine_DH"/>
</dbReference>
<sequence length="365" mass="41333">MRVAIIGAGNSGLAMAAHMSFTENKVYLWNRSEDNISDLMRTRRVETTGVLVGEFELEMVTTDVEEVLSCAKVVLVTTPATSHQGLARIMAPYLTDEHIVILNPGRTFGAVDFKDELFKSGNFSNVQILETQTIIYTCRKLSQTSVNIIALKRDILISSFSGVDLDELLRRIPDELNKFYKKADSMVETSIGNVGMILHCAPMLLNTGWVESDQSFKYYREGISRTIASFIEKIDEERQEVAKLLNHPVISAKEWMRHSYNIDCETLYDCIQNNPSYEEISAPQSLSYRYIYEDIPYGLVPLESMGKDLGLPMTHTEMVINLANALLQKDFREIGRTAGKLHFDYKQLMKGVTIDELEAENTKRS</sequence>
<dbReference type="InterPro" id="IPR013328">
    <property type="entry name" value="6PGD_dom2"/>
</dbReference>
<dbReference type="InterPro" id="IPR036291">
    <property type="entry name" value="NAD(P)-bd_dom_sf"/>
</dbReference>
<dbReference type="GO" id="GO:0051287">
    <property type="term" value="F:NAD binding"/>
    <property type="evidence" value="ECO:0007669"/>
    <property type="project" value="InterPro"/>
</dbReference>
<protein>
    <submittedName>
        <fullName evidence="4">NAD/NADP octopine/nopaline dehydrogenase family protein</fullName>
    </submittedName>
</protein>
<evidence type="ECO:0000259" key="2">
    <source>
        <dbReference type="Pfam" id="PF01210"/>
    </source>
</evidence>
<dbReference type="InterPro" id="IPR011128">
    <property type="entry name" value="G3P_DH_NAD-dep_N"/>
</dbReference>
<reference evidence="4" key="1">
    <citation type="submission" date="2021-03" db="EMBL/GenBank/DDBJ databases">
        <title>Proteiniclasticum marinus sp. nov., isolated from tidal flat sediment.</title>
        <authorList>
            <person name="Namirimu T."/>
            <person name="Yang J.-A."/>
            <person name="Yang S.-H."/>
            <person name="Kim Y.-J."/>
            <person name="Kwon K.K."/>
        </authorList>
    </citation>
    <scope>NUCLEOTIDE SEQUENCE</scope>
    <source>
        <strain evidence="4">SCR006</strain>
    </source>
</reference>
<dbReference type="Pfam" id="PF01210">
    <property type="entry name" value="NAD_Gly3P_dh_N"/>
    <property type="match status" value="1"/>
</dbReference>
<dbReference type="Gene3D" id="1.10.1040.10">
    <property type="entry name" value="N-(1-d-carboxylethyl)-l-norvaline Dehydrogenase, domain 2"/>
    <property type="match status" value="1"/>
</dbReference>
<dbReference type="InterPro" id="IPR008927">
    <property type="entry name" value="6-PGluconate_DH-like_C_sf"/>
</dbReference>